<keyword evidence="6" id="KW-1185">Reference proteome</keyword>
<dbReference type="InterPro" id="IPR002885">
    <property type="entry name" value="PPR_rpt"/>
</dbReference>
<dbReference type="GO" id="GO:0003723">
    <property type="term" value="F:RNA binding"/>
    <property type="evidence" value="ECO:0007669"/>
    <property type="project" value="InterPro"/>
</dbReference>
<dbReference type="PANTHER" id="PTHR47926">
    <property type="entry name" value="PENTATRICOPEPTIDE REPEAT-CONTAINING PROTEIN"/>
    <property type="match status" value="1"/>
</dbReference>
<reference evidence="4 6" key="1">
    <citation type="journal article" date="2012" name="Nat. Biotechnol.">
        <title>Reference genome sequence of the model plant Setaria.</title>
        <authorList>
            <person name="Bennetzen J.L."/>
            <person name="Schmutz J."/>
            <person name="Wang H."/>
            <person name="Percifield R."/>
            <person name="Hawkins J."/>
            <person name="Pontaroli A.C."/>
            <person name="Estep M."/>
            <person name="Feng L."/>
            <person name="Vaughn J.N."/>
            <person name="Grimwood J."/>
            <person name="Jenkins J."/>
            <person name="Barry K."/>
            <person name="Lindquist E."/>
            <person name="Hellsten U."/>
            <person name="Deshpande S."/>
            <person name="Wang X."/>
            <person name="Wu X."/>
            <person name="Mitros T."/>
            <person name="Triplett J."/>
            <person name="Yang X."/>
            <person name="Ye C.Y."/>
            <person name="Mauro-Herrera M."/>
            <person name="Wang L."/>
            <person name="Li P."/>
            <person name="Sharma M."/>
            <person name="Sharma R."/>
            <person name="Ronald P.C."/>
            <person name="Panaud O."/>
            <person name="Kellogg E.A."/>
            <person name="Brutnell T.P."/>
            <person name="Doust A.N."/>
            <person name="Tuskan G.A."/>
            <person name="Rokhsar D."/>
            <person name="Devos K.M."/>
        </authorList>
    </citation>
    <scope>NUCLEOTIDE SEQUENCE [LARGE SCALE GENOMIC DNA]</scope>
    <source>
        <strain evidence="6">cv. Yugu1</strain>
        <strain evidence="4">Yugu1</strain>
    </source>
</reference>
<evidence type="ECO:0000256" key="2">
    <source>
        <dbReference type="ARBA" id="ARBA00022946"/>
    </source>
</evidence>
<evidence type="ECO:0008006" key="7">
    <source>
        <dbReference type="Google" id="ProtNLM"/>
    </source>
</evidence>
<dbReference type="InterPro" id="IPR046960">
    <property type="entry name" value="PPR_At4g14850-like_plant"/>
</dbReference>
<dbReference type="OrthoDB" id="185373at2759"/>
<dbReference type="SUPFAM" id="SSF48452">
    <property type="entry name" value="TPR-like"/>
    <property type="match status" value="2"/>
</dbReference>
<evidence type="ECO:0000256" key="1">
    <source>
        <dbReference type="ARBA" id="ARBA00022737"/>
    </source>
</evidence>
<dbReference type="HOGENOM" id="CLU_002706_0_1_1"/>
<feature type="repeat" description="PPR" evidence="3">
    <location>
        <begin position="267"/>
        <end position="301"/>
    </location>
</feature>
<organism evidence="4">
    <name type="scientific">Setaria italica</name>
    <name type="common">Foxtail millet</name>
    <name type="synonym">Panicum italicum</name>
    <dbReference type="NCBI Taxonomy" id="4555"/>
    <lineage>
        <taxon>Eukaryota</taxon>
        <taxon>Viridiplantae</taxon>
        <taxon>Streptophyta</taxon>
        <taxon>Embryophyta</taxon>
        <taxon>Tracheophyta</taxon>
        <taxon>Spermatophyta</taxon>
        <taxon>Magnoliopsida</taxon>
        <taxon>Liliopsida</taxon>
        <taxon>Poales</taxon>
        <taxon>Poaceae</taxon>
        <taxon>PACMAD clade</taxon>
        <taxon>Panicoideae</taxon>
        <taxon>Panicodae</taxon>
        <taxon>Paniceae</taxon>
        <taxon>Cenchrinae</taxon>
        <taxon>Setaria</taxon>
    </lineage>
</organism>
<dbReference type="PROSITE" id="PS51375">
    <property type="entry name" value="PPR"/>
    <property type="match status" value="4"/>
</dbReference>
<dbReference type="Gene3D" id="1.25.40.10">
    <property type="entry name" value="Tetratricopeptide repeat domain"/>
    <property type="match status" value="3"/>
</dbReference>
<gene>
    <name evidence="4" type="ORF">SETIT_9G023900v2</name>
</gene>
<feature type="repeat" description="PPR" evidence="3">
    <location>
        <begin position="182"/>
        <end position="216"/>
    </location>
</feature>
<dbReference type="AlphaFoldDB" id="K4ALA0"/>
<dbReference type="PANTHER" id="PTHR47926:SF436">
    <property type="entry name" value="PENTATRICOPEPTIDE REPEAT-CONTAINING PROTEIN ELI1, CHLOROPLASTIC-LIKE ISOFORM X2"/>
    <property type="match status" value="1"/>
</dbReference>
<evidence type="ECO:0000313" key="6">
    <source>
        <dbReference type="Proteomes" id="UP000004995"/>
    </source>
</evidence>
<sequence length="597" mass="66070">MPPPSRLALLTAGNPPPLRLLLQLHAHLLVSGLLSSPSPFASRLVPAFALTELASPRPLLHALALLASLPSPPDSASPYNLALRALSLCPHPHLLDRHCLPLYRALLSSGSARPDHLTFPFLLKACARVRERFYSGGAVLAHVTRLGFNSDVFVVNAAMNYWSVCGSMADARRLFQESVVRDVVSWNTLIGGYVRKGLPGEALEVFWRMAEEGTLGDLELGKRLHEFVESNGVRCTVRLKNAVMDRYVKCGSLELAKSVFERIDTRTVVSWTTMIVGHARLGTMHDARKLFDEMPERDALPWDALMAGYVQSKQGKEAIALFHEMQEAKVAPNEITMGRCVALGTSLIGMYAKCGNIKKAICIFKEVPEKNALAWTAMVRGLANHGHADEAIEHFRRMIELGLQPDEITFIGVLSACCHAGLVEEGREFFSLMDSKYHLKRKMKHYSCMVDLLGRAGHLDEAEKLVNTMPMDPDAVVWGALFFACRMHGNITLCEKAAMKLVELDPSDSGIYVLLANMYAEANMRKKADKVRAMMRHLGVEKVPGCSCIELNGVVHEFIVKDKSHMDTNAMYNCLHEITLQIRHTANVIDISATGIL</sequence>
<evidence type="ECO:0000313" key="4">
    <source>
        <dbReference type="EMBL" id="RCV40093.1"/>
    </source>
</evidence>
<reference evidence="5" key="3">
    <citation type="submission" date="2018-08" db="UniProtKB">
        <authorList>
            <consortium name="EnsemblPlants"/>
        </authorList>
    </citation>
    <scope>IDENTIFICATION</scope>
    <source>
        <strain evidence="5">Yugu1</strain>
    </source>
</reference>
<keyword evidence="1" id="KW-0677">Repeat</keyword>
<reference evidence="4" key="2">
    <citation type="submission" date="2015-07" db="EMBL/GenBank/DDBJ databases">
        <authorList>
            <person name="Noorani M."/>
        </authorList>
    </citation>
    <scope>NUCLEOTIDE SEQUENCE</scope>
    <source>
        <strain evidence="4">Yugu1</strain>
    </source>
</reference>
<dbReference type="Gramene" id="KQK86322">
    <property type="protein sequence ID" value="KQK86322"/>
    <property type="gene ID" value="SETIT_039680mg"/>
</dbReference>
<dbReference type="EnsemblPlants" id="KQK86322">
    <property type="protein sequence ID" value="KQK86322"/>
    <property type="gene ID" value="SETIT_039680mg"/>
</dbReference>
<feature type="repeat" description="PPR" evidence="3">
    <location>
        <begin position="371"/>
        <end position="405"/>
    </location>
</feature>
<proteinExistence type="predicted"/>
<dbReference type="InterPro" id="IPR046848">
    <property type="entry name" value="E_motif"/>
</dbReference>
<evidence type="ECO:0000313" key="5">
    <source>
        <dbReference type="EnsemblPlants" id="KQK86322"/>
    </source>
</evidence>
<dbReference type="EMBL" id="CM003536">
    <property type="protein sequence ID" value="RCV40093.1"/>
    <property type="molecule type" value="Genomic_DNA"/>
</dbReference>
<dbReference type="eggNOG" id="KOG4197">
    <property type="taxonomic scope" value="Eukaryota"/>
</dbReference>
<name>K4ALA0_SETIT</name>
<keyword evidence="2" id="KW-0809">Transit peptide</keyword>
<dbReference type="Pfam" id="PF20431">
    <property type="entry name" value="E_motif"/>
    <property type="match status" value="1"/>
</dbReference>
<dbReference type="FunCoup" id="K4ALA0">
    <property type="interactions" value="77"/>
</dbReference>
<dbReference type="Proteomes" id="UP000004995">
    <property type="component" value="Unassembled WGS sequence"/>
</dbReference>
<dbReference type="InterPro" id="IPR011990">
    <property type="entry name" value="TPR-like_helical_dom_sf"/>
</dbReference>
<dbReference type="GO" id="GO:0009451">
    <property type="term" value="P:RNA modification"/>
    <property type="evidence" value="ECO:0000318"/>
    <property type="project" value="GO_Central"/>
</dbReference>
<dbReference type="Pfam" id="PF01535">
    <property type="entry name" value="PPR"/>
    <property type="match status" value="5"/>
</dbReference>
<accession>K4ALA0</accession>
<dbReference type="OMA" id="YKMMESE"/>
<dbReference type="NCBIfam" id="TIGR00756">
    <property type="entry name" value="PPR"/>
    <property type="match status" value="5"/>
</dbReference>
<feature type="repeat" description="PPR" evidence="3">
    <location>
        <begin position="406"/>
        <end position="436"/>
    </location>
</feature>
<dbReference type="EMBL" id="AGNK02005296">
    <property type="status" value="NOT_ANNOTATED_CDS"/>
    <property type="molecule type" value="Genomic_DNA"/>
</dbReference>
<protein>
    <recommendedName>
        <fullName evidence="7">Pentacotripeptide-repeat region of PRORP domain-containing protein</fullName>
    </recommendedName>
</protein>
<evidence type="ECO:0000256" key="3">
    <source>
        <dbReference type="PROSITE-ProRule" id="PRU00708"/>
    </source>
</evidence>
<dbReference type="Pfam" id="PF13041">
    <property type="entry name" value="PPR_2"/>
    <property type="match status" value="2"/>
</dbReference>
<dbReference type="FunFam" id="1.25.40.10:FF:000715">
    <property type="entry name" value="Pentatricopeptide repeat-containing protein"/>
    <property type="match status" value="1"/>
</dbReference>